<gene>
    <name evidence="2" type="ORF">QO016_002855</name>
</gene>
<keyword evidence="1" id="KW-0812">Transmembrane</keyword>
<evidence type="ECO:0000313" key="2">
    <source>
        <dbReference type="EMBL" id="MDQ0443352.1"/>
    </source>
</evidence>
<sequence length="137" mass="13714">MARPRADLTAPHPAALAPDRGLLALGLFALSFVVLAFLAFAPGGNAPSASGPSFRPALAMVAPHTAPAEAPLMHRLDRDVTAVTAADIELAADPALPGQLAEAIPAPSSVAVPFPETSAALPAPAPQASPLRPPRAA</sequence>
<proteinExistence type="predicted"/>
<organism evidence="2 3">
    <name type="scientific">Methylobacterium persicinum</name>
    <dbReference type="NCBI Taxonomy" id="374426"/>
    <lineage>
        <taxon>Bacteria</taxon>
        <taxon>Pseudomonadati</taxon>
        <taxon>Pseudomonadota</taxon>
        <taxon>Alphaproteobacteria</taxon>
        <taxon>Hyphomicrobiales</taxon>
        <taxon>Methylobacteriaceae</taxon>
        <taxon>Methylobacterium</taxon>
    </lineage>
</organism>
<evidence type="ECO:0000256" key="1">
    <source>
        <dbReference type="SAM" id="Phobius"/>
    </source>
</evidence>
<dbReference type="EMBL" id="JAUSVV010000006">
    <property type="protein sequence ID" value="MDQ0443352.1"/>
    <property type="molecule type" value="Genomic_DNA"/>
</dbReference>
<keyword evidence="3" id="KW-1185">Reference proteome</keyword>
<protein>
    <recommendedName>
        <fullName evidence="4">Sporulation protein</fullName>
    </recommendedName>
</protein>
<evidence type="ECO:0000313" key="3">
    <source>
        <dbReference type="Proteomes" id="UP001236369"/>
    </source>
</evidence>
<name>A0ABU0HN37_9HYPH</name>
<accession>A0ABU0HN37</accession>
<dbReference type="Proteomes" id="UP001236369">
    <property type="component" value="Unassembled WGS sequence"/>
</dbReference>
<keyword evidence="1" id="KW-0472">Membrane</keyword>
<reference evidence="2 3" key="1">
    <citation type="submission" date="2023-07" db="EMBL/GenBank/DDBJ databases">
        <title>Genomic Encyclopedia of Type Strains, Phase IV (KMG-IV): sequencing the most valuable type-strain genomes for metagenomic binning, comparative biology and taxonomic classification.</title>
        <authorList>
            <person name="Goeker M."/>
        </authorList>
    </citation>
    <scope>NUCLEOTIDE SEQUENCE [LARGE SCALE GENOMIC DNA]</scope>
    <source>
        <strain evidence="2 3">DSM 19562</strain>
    </source>
</reference>
<comment type="caution">
    <text evidence="2">The sequence shown here is derived from an EMBL/GenBank/DDBJ whole genome shotgun (WGS) entry which is preliminary data.</text>
</comment>
<feature type="transmembrane region" description="Helical" evidence="1">
    <location>
        <begin position="21"/>
        <end position="41"/>
    </location>
</feature>
<keyword evidence="1" id="KW-1133">Transmembrane helix</keyword>
<evidence type="ECO:0008006" key="4">
    <source>
        <dbReference type="Google" id="ProtNLM"/>
    </source>
</evidence>
<dbReference type="RefSeq" id="WP_238248525.1">
    <property type="nucleotide sequence ID" value="NZ_BPQX01000020.1"/>
</dbReference>